<dbReference type="AlphaFoldDB" id="A0A392RSE4"/>
<feature type="non-terminal residue" evidence="2">
    <location>
        <position position="21"/>
    </location>
</feature>
<protein>
    <submittedName>
        <fullName evidence="2">Uncharacterized protein</fullName>
    </submittedName>
</protein>
<reference evidence="2 3" key="1">
    <citation type="journal article" date="2018" name="Front. Plant Sci.">
        <title>Red Clover (Trifolium pratense) and Zigzag Clover (T. medium) - A Picture of Genomic Similarities and Differences.</title>
        <authorList>
            <person name="Dluhosova J."/>
            <person name="Istvanek J."/>
            <person name="Nedelnik J."/>
            <person name="Repkova J."/>
        </authorList>
    </citation>
    <scope>NUCLEOTIDE SEQUENCE [LARGE SCALE GENOMIC DNA]</scope>
    <source>
        <strain evidence="3">cv. 10/8</strain>
        <tissue evidence="2">Leaf</tissue>
    </source>
</reference>
<organism evidence="2 3">
    <name type="scientific">Trifolium medium</name>
    <dbReference type="NCBI Taxonomy" id="97028"/>
    <lineage>
        <taxon>Eukaryota</taxon>
        <taxon>Viridiplantae</taxon>
        <taxon>Streptophyta</taxon>
        <taxon>Embryophyta</taxon>
        <taxon>Tracheophyta</taxon>
        <taxon>Spermatophyta</taxon>
        <taxon>Magnoliopsida</taxon>
        <taxon>eudicotyledons</taxon>
        <taxon>Gunneridae</taxon>
        <taxon>Pentapetalae</taxon>
        <taxon>rosids</taxon>
        <taxon>fabids</taxon>
        <taxon>Fabales</taxon>
        <taxon>Fabaceae</taxon>
        <taxon>Papilionoideae</taxon>
        <taxon>50 kb inversion clade</taxon>
        <taxon>NPAAA clade</taxon>
        <taxon>Hologalegina</taxon>
        <taxon>IRL clade</taxon>
        <taxon>Trifolieae</taxon>
        <taxon>Trifolium</taxon>
    </lineage>
</organism>
<evidence type="ECO:0000313" key="3">
    <source>
        <dbReference type="Proteomes" id="UP000265520"/>
    </source>
</evidence>
<dbReference type="Proteomes" id="UP000265520">
    <property type="component" value="Unassembled WGS sequence"/>
</dbReference>
<evidence type="ECO:0000256" key="1">
    <source>
        <dbReference type="SAM" id="MobiDB-lite"/>
    </source>
</evidence>
<proteinExistence type="predicted"/>
<feature type="region of interest" description="Disordered" evidence="1">
    <location>
        <begin position="1"/>
        <end position="21"/>
    </location>
</feature>
<comment type="caution">
    <text evidence="2">The sequence shown here is derived from an EMBL/GenBank/DDBJ whole genome shotgun (WGS) entry which is preliminary data.</text>
</comment>
<evidence type="ECO:0000313" key="2">
    <source>
        <dbReference type="EMBL" id="MCI38710.1"/>
    </source>
</evidence>
<sequence length="21" mass="2307">MKFSSPLAMTNLRRGTCGAHK</sequence>
<keyword evidence="3" id="KW-1185">Reference proteome</keyword>
<accession>A0A392RSE4</accession>
<dbReference type="EMBL" id="LXQA010258942">
    <property type="protein sequence ID" value="MCI38710.1"/>
    <property type="molecule type" value="Genomic_DNA"/>
</dbReference>
<name>A0A392RSE4_9FABA</name>